<dbReference type="Pfam" id="PF00551">
    <property type="entry name" value="Formyl_trans_N"/>
    <property type="match status" value="1"/>
</dbReference>
<accession>A0A2S6HDW9</accession>
<proteinExistence type="inferred from homology"/>
<dbReference type="Gene3D" id="3.40.50.12230">
    <property type="match status" value="1"/>
</dbReference>
<gene>
    <name evidence="5" type="primary">fmt</name>
    <name evidence="8" type="ORF">B0F87_10557</name>
</gene>
<evidence type="ECO:0000259" key="7">
    <source>
        <dbReference type="Pfam" id="PF02911"/>
    </source>
</evidence>
<dbReference type="CDD" id="cd08704">
    <property type="entry name" value="Met_tRNA_FMT_C"/>
    <property type="match status" value="1"/>
</dbReference>
<dbReference type="GO" id="GO:0004479">
    <property type="term" value="F:methionyl-tRNA formyltransferase activity"/>
    <property type="evidence" value="ECO:0007669"/>
    <property type="project" value="UniProtKB-UniRule"/>
</dbReference>
<dbReference type="PANTHER" id="PTHR11138:SF5">
    <property type="entry name" value="METHIONYL-TRNA FORMYLTRANSFERASE, MITOCHONDRIAL"/>
    <property type="match status" value="1"/>
</dbReference>
<feature type="domain" description="Formyl transferase N-terminal" evidence="6">
    <location>
        <begin position="1"/>
        <end position="180"/>
    </location>
</feature>
<dbReference type="InterPro" id="IPR041711">
    <property type="entry name" value="Met-tRNA-FMT_N"/>
</dbReference>
<dbReference type="GO" id="GO:0005829">
    <property type="term" value="C:cytosol"/>
    <property type="evidence" value="ECO:0007669"/>
    <property type="project" value="TreeGrafter"/>
</dbReference>
<evidence type="ECO:0000256" key="5">
    <source>
        <dbReference type="HAMAP-Rule" id="MF_00182"/>
    </source>
</evidence>
<dbReference type="NCBIfam" id="TIGR00460">
    <property type="entry name" value="fmt"/>
    <property type="match status" value="1"/>
</dbReference>
<dbReference type="InterPro" id="IPR011034">
    <property type="entry name" value="Formyl_transferase-like_C_sf"/>
</dbReference>
<name>A0A2S6HDW9_9GAMM</name>
<evidence type="ECO:0000259" key="6">
    <source>
        <dbReference type="Pfam" id="PF00551"/>
    </source>
</evidence>
<comment type="caution">
    <text evidence="8">The sequence shown here is derived from an EMBL/GenBank/DDBJ whole genome shotgun (WGS) entry which is preliminary data.</text>
</comment>
<dbReference type="Pfam" id="PF02911">
    <property type="entry name" value="Formyl_trans_C"/>
    <property type="match status" value="1"/>
</dbReference>
<protein>
    <recommendedName>
        <fullName evidence="2 5">Methionyl-tRNA formyltransferase</fullName>
        <ecNumber evidence="2 5">2.1.2.9</ecNumber>
    </recommendedName>
</protein>
<evidence type="ECO:0000256" key="3">
    <source>
        <dbReference type="ARBA" id="ARBA00022679"/>
    </source>
</evidence>
<comment type="catalytic activity">
    <reaction evidence="5">
        <text>L-methionyl-tRNA(fMet) + (6R)-10-formyltetrahydrofolate = N-formyl-L-methionyl-tRNA(fMet) + (6S)-5,6,7,8-tetrahydrofolate + H(+)</text>
        <dbReference type="Rhea" id="RHEA:24380"/>
        <dbReference type="Rhea" id="RHEA-COMP:9952"/>
        <dbReference type="Rhea" id="RHEA-COMP:9953"/>
        <dbReference type="ChEBI" id="CHEBI:15378"/>
        <dbReference type="ChEBI" id="CHEBI:57453"/>
        <dbReference type="ChEBI" id="CHEBI:78530"/>
        <dbReference type="ChEBI" id="CHEBI:78844"/>
        <dbReference type="ChEBI" id="CHEBI:195366"/>
        <dbReference type="EC" id="2.1.2.9"/>
    </reaction>
</comment>
<evidence type="ECO:0000256" key="2">
    <source>
        <dbReference type="ARBA" id="ARBA00012261"/>
    </source>
</evidence>
<sequence length="309" mass="33517">MKIIFAGTPEFAVPCLQVLLDSEHEICAVYTQPDRPAGRGRKLQPSPVKELALTAGIPVFQPLTMKTSEDLQQISAFNADLMVVVAYGMILTQTVLDVPKLGCINVHASLLPRWRGAAPIQRALMAGDDKTGVTIMQIVRKLDAGDMLHKEECVIDPTDTAVDLHDKLAALGAIGLVKVLKQIEVGTVHPERQDEALVTYAEKLEKSEAVVDWTQPAMDIARKVRGLNAWPVAQTLYQGSALRIWQAEPVEGDASLQLEPGVVRCADKHMDVATGAGFLRLLEVQLPGGKRMPVQAFLSAHDVNGVKLG</sequence>
<reference evidence="8 9" key="1">
    <citation type="submission" date="2018-02" db="EMBL/GenBank/DDBJ databases">
        <title>Subsurface microbial communities from deep shales in Ohio and West Virginia, USA.</title>
        <authorList>
            <person name="Wrighton K."/>
        </authorList>
    </citation>
    <scope>NUCLEOTIDE SEQUENCE [LARGE SCALE GENOMIC DNA]</scope>
    <source>
        <strain evidence="8 9">OWC-DMM</strain>
    </source>
</reference>
<dbReference type="EMBL" id="PTIZ01000005">
    <property type="protein sequence ID" value="PPK75591.1"/>
    <property type="molecule type" value="Genomic_DNA"/>
</dbReference>
<feature type="binding site" evidence="5">
    <location>
        <begin position="109"/>
        <end position="112"/>
    </location>
    <ligand>
        <name>(6S)-5,6,7,8-tetrahydrofolate</name>
        <dbReference type="ChEBI" id="CHEBI:57453"/>
    </ligand>
</feature>
<dbReference type="FunFam" id="3.40.50.12230:FF:000001">
    <property type="entry name" value="Methionyl-tRNA formyltransferase"/>
    <property type="match status" value="1"/>
</dbReference>
<dbReference type="AlphaFoldDB" id="A0A2S6HDW9"/>
<feature type="domain" description="Formyl transferase C-terminal" evidence="7">
    <location>
        <begin position="203"/>
        <end position="300"/>
    </location>
</feature>
<dbReference type="SUPFAM" id="SSF53328">
    <property type="entry name" value="Formyltransferase"/>
    <property type="match status" value="1"/>
</dbReference>
<dbReference type="FunFam" id="3.40.50.170:FF:000003">
    <property type="entry name" value="Methionyl-tRNA formyltransferase"/>
    <property type="match status" value="1"/>
</dbReference>
<keyword evidence="4 5" id="KW-0648">Protein biosynthesis</keyword>
<dbReference type="Proteomes" id="UP000240010">
    <property type="component" value="Unassembled WGS sequence"/>
</dbReference>
<dbReference type="CDD" id="cd08646">
    <property type="entry name" value="FMT_core_Met-tRNA-FMT_N"/>
    <property type="match status" value="1"/>
</dbReference>
<comment type="similarity">
    <text evidence="1 5">Belongs to the Fmt family.</text>
</comment>
<evidence type="ECO:0000313" key="9">
    <source>
        <dbReference type="Proteomes" id="UP000240010"/>
    </source>
</evidence>
<dbReference type="SUPFAM" id="SSF50486">
    <property type="entry name" value="FMT C-terminal domain-like"/>
    <property type="match status" value="1"/>
</dbReference>
<dbReference type="HAMAP" id="MF_00182">
    <property type="entry name" value="Formyl_trans"/>
    <property type="match status" value="1"/>
</dbReference>
<dbReference type="InterPro" id="IPR044135">
    <property type="entry name" value="Met-tRNA-FMT_C"/>
</dbReference>
<dbReference type="InterPro" id="IPR036477">
    <property type="entry name" value="Formyl_transf_N_sf"/>
</dbReference>
<evidence type="ECO:0000256" key="1">
    <source>
        <dbReference type="ARBA" id="ARBA00010699"/>
    </source>
</evidence>
<dbReference type="InterPro" id="IPR005793">
    <property type="entry name" value="Formyl_trans_C"/>
</dbReference>
<dbReference type="InterPro" id="IPR002376">
    <property type="entry name" value="Formyl_transf_N"/>
</dbReference>
<keyword evidence="3 5" id="KW-0808">Transferase</keyword>
<dbReference type="InterPro" id="IPR005794">
    <property type="entry name" value="Fmt"/>
</dbReference>
<comment type="function">
    <text evidence="5">Attaches a formyl group to the free amino group of methionyl-tRNA(fMet). The formyl group appears to play a dual role in the initiator identity of N-formylmethionyl-tRNA by promoting its recognition by IF2 and preventing the misappropriation of this tRNA by the elongation apparatus.</text>
</comment>
<evidence type="ECO:0000256" key="4">
    <source>
        <dbReference type="ARBA" id="ARBA00022917"/>
    </source>
</evidence>
<dbReference type="RefSeq" id="WP_104428834.1">
    <property type="nucleotide sequence ID" value="NZ_PTIZ01000005.1"/>
</dbReference>
<evidence type="ECO:0000313" key="8">
    <source>
        <dbReference type="EMBL" id="PPK75591.1"/>
    </source>
</evidence>
<dbReference type="PANTHER" id="PTHR11138">
    <property type="entry name" value="METHIONYL-TRNA FORMYLTRANSFERASE"/>
    <property type="match status" value="1"/>
</dbReference>
<dbReference type="EC" id="2.1.2.9" evidence="2 5"/>
<organism evidence="8 9">
    <name type="scientific">Methylobacter tundripaludum</name>
    <dbReference type="NCBI Taxonomy" id="173365"/>
    <lineage>
        <taxon>Bacteria</taxon>
        <taxon>Pseudomonadati</taxon>
        <taxon>Pseudomonadota</taxon>
        <taxon>Gammaproteobacteria</taxon>
        <taxon>Methylococcales</taxon>
        <taxon>Methylococcaceae</taxon>
        <taxon>Methylobacter</taxon>
    </lineage>
</organism>